<dbReference type="AlphaFoldDB" id="A0A507CC51"/>
<evidence type="ECO:0000313" key="2">
    <source>
        <dbReference type="EMBL" id="TPX38627.1"/>
    </source>
</evidence>
<proteinExistence type="predicted"/>
<dbReference type="Proteomes" id="UP000320475">
    <property type="component" value="Unassembled WGS sequence"/>
</dbReference>
<evidence type="ECO:0000256" key="1">
    <source>
        <dbReference type="SAM" id="MobiDB-lite"/>
    </source>
</evidence>
<sequence>MILGREQVDLVQEEDKVGGQEPPAFGRRALSPPTAGSNSYELVILGDMNEGSHFLLSDLWPPTSRTLMSISSSSSTTSKFQDDELEGFHFINA</sequence>
<evidence type="ECO:0000313" key="3">
    <source>
        <dbReference type="Proteomes" id="UP000320475"/>
    </source>
</evidence>
<organism evidence="2 3">
    <name type="scientific">Synchytrium endobioticum</name>
    <dbReference type="NCBI Taxonomy" id="286115"/>
    <lineage>
        <taxon>Eukaryota</taxon>
        <taxon>Fungi</taxon>
        <taxon>Fungi incertae sedis</taxon>
        <taxon>Chytridiomycota</taxon>
        <taxon>Chytridiomycota incertae sedis</taxon>
        <taxon>Chytridiomycetes</taxon>
        <taxon>Synchytriales</taxon>
        <taxon>Synchytriaceae</taxon>
        <taxon>Synchytrium</taxon>
    </lineage>
</organism>
<protein>
    <submittedName>
        <fullName evidence="2">Uncharacterized protein</fullName>
    </submittedName>
</protein>
<name>A0A507CC51_9FUNG</name>
<comment type="caution">
    <text evidence="2">The sequence shown here is derived from an EMBL/GenBank/DDBJ whole genome shotgun (WGS) entry which is preliminary data.</text>
</comment>
<accession>A0A507CC51</accession>
<feature type="region of interest" description="Disordered" evidence="1">
    <location>
        <begin position="1"/>
        <end position="35"/>
    </location>
</feature>
<reference evidence="2 3" key="1">
    <citation type="journal article" date="2019" name="Sci. Rep.">
        <title>Comparative genomics of chytrid fungi reveal insights into the obligate biotrophic and pathogenic lifestyle of Synchytrium endobioticum.</title>
        <authorList>
            <person name="van de Vossenberg B.T.L.H."/>
            <person name="Warris S."/>
            <person name="Nguyen H.D.T."/>
            <person name="van Gent-Pelzer M.P.E."/>
            <person name="Joly D.L."/>
            <person name="van de Geest H.C."/>
            <person name="Bonants P.J.M."/>
            <person name="Smith D.S."/>
            <person name="Levesque C.A."/>
            <person name="van der Lee T.A.J."/>
        </authorList>
    </citation>
    <scope>NUCLEOTIDE SEQUENCE [LARGE SCALE GENOMIC DNA]</scope>
    <source>
        <strain evidence="2 3">LEV6574</strain>
    </source>
</reference>
<gene>
    <name evidence="2" type="ORF">SeLEV6574_g07718</name>
</gene>
<dbReference type="EMBL" id="QEAM01000593">
    <property type="protein sequence ID" value="TPX38627.1"/>
    <property type="molecule type" value="Genomic_DNA"/>
</dbReference>